<evidence type="ECO:0000313" key="1">
    <source>
        <dbReference type="Proteomes" id="UP000886700"/>
    </source>
</evidence>
<dbReference type="InterPro" id="IPR029093">
    <property type="entry name" value="TEX19"/>
</dbReference>
<dbReference type="PANTHER" id="PTHR31387">
    <property type="entry name" value="TESTIS-EXPRESSED PROTEIN 19"/>
    <property type="match status" value="1"/>
</dbReference>
<proteinExistence type="predicted"/>
<keyword evidence="1" id="KW-1185">Reference proteome</keyword>
<gene>
    <name evidence="2" type="primary">LOC101836196</name>
</gene>
<dbReference type="GeneID" id="101836196"/>
<reference evidence="2" key="1">
    <citation type="submission" date="2025-08" db="UniProtKB">
        <authorList>
            <consortium name="RefSeq"/>
        </authorList>
    </citation>
    <scope>IDENTIFICATION</scope>
    <source>
        <tissue evidence="2">Liver</tissue>
    </source>
</reference>
<sequence>MCPPISSRHRAKGMSCLYAAWLYQLVHGDQMKICFACFKAAVLALKNMLKMGDWIGPVPEGLRNSPVPDAWLGIGLTWVQSHGYLPPIVVQSGRWPQLMAPVSAWPGPQPVPTELSSKEAVSLDAGPKIAVCTQIPPWRLGVFSSCPHQCIMPPLSWWDIFQGLPHNGQPVLLELSPIWPMNLLAGTWLVNLKFVIVMGSTGTQCTLLRMFPHWAVSTPVKRWQVLLDPGELFMVHLWSVPEQWDLNRWRLSILEPSDVGVELVPADWGLRKRGFKVHSYMPWQDSTPEVWSWEPTQGLLIKDFESQRLLHLSLYHQFLNNESPLS</sequence>
<dbReference type="PANTHER" id="PTHR31387:SF0">
    <property type="entry name" value="TESTIS-EXPRESSED PROTEIN 19"/>
    <property type="match status" value="1"/>
</dbReference>
<protein>
    <submittedName>
        <fullName evidence="2">Testis-expressed protein 19.2-like</fullName>
    </submittedName>
</protein>
<accession>A0ABM2XTX8</accession>
<dbReference type="RefSeq" id="XP_040606151.1">
    <property type="nucleotide sequence ID" value="XM_040750217.1"/>
</dbReference>
<dbReference type="Proteomes" id="UP000886700">
    <property type="component" value="Unplaced"/>
</dbReference>
<dbReference type="Pfam" id="PF15553">
    <property type="entry name" value="TEX19"/>
    <property type="match status" value="1"/>
</dbReference>
<evidence type="ECO:0000313" key="2">
    <source>
        <dbReference type="RefSeq" id="XP_040606151.1"/>
    </source>
</evidence>
<organism evidence="1 2">
    <name type="scientific">Mesocricetus auratus</name>
    <name type="common">Golden hamster</name>
    <dbReference type="NCBI Taxonomy" id="10036"/>
    <lineage>
        <taxon>Eukaryota</taxon>
        <taxon>Metazoa</taxon>
        <taxon>Chordata</taxon>
        <taxon>Craniata</taxon>
        <taxon>Vertebrata</taxon>
        <taxon>Euteleostomi</taxon>
        <taxon>Mammalia</taxon>
        <taxon>Eutheria</taxon>
        <taxon>Euarchontoglires</taxon>
        <taxon>Glires</taxon>
        <taxon>Rodentia</taxon>
        <taxon>Myomorpha</taxon>
        <taxon>Muroidea</taxon>
        <taxon>Cricetidae</taxon>
        <taxon>Cricetinae</taxon>
        <taxon>Mesocricetus</taxon>
    </lineage>
</organism>
<name>A0ABM2XTX8_MESAU</name>